<sequence length="636" mass="68113">MAAFAVRTRRSRSVPVREGWGGLRMPVRTLKRLERTRHRRGAAVVAAAIAAVVVPAVPPAQASGVPYPDAEWSEAWISSPSSAGEATLHADVLRPKGYEATDKTPVILSIGPYFNHSGQVGPAGAVEGTSYDPIGPNDGPSERFQDFVEGSGLLEKGYTFVMVDLRGFGGSTGCLDWSGPGEKADVVNAVRWAASQPWSTGRVGMYGKSYDGLTGLIGVNERPPGLAAVVSQEPVYDDYRYLYGDGMRRLNSVATPALYDGIAATPGPITDAPQYNLQSLNDPVCLAQNFAQQAGDDRHDSAFWQERNLIPGAVGSNVPLFLTQGLTENNTVADGMQEYLDNHPGYERSWLGPWDHVRGNDVDETGRLKMGRQGWFDEVMRFYDRFLKDQAPTVADPPHAVQTNDGVWRSEAQWPAADMSEFRTPLNSGTYVDHAQSVSTAANSSSGQPSDPAVTSGVWTVSNPLPHDVHLSGSPAASVDVTTSMPNANLVVDVYDLGPDGTGPLITRQGHLVREPGETTVPLRLWSADWKLPAGHRIGVRVTDNNQDWWPMAAPSGQTVTVRGGSVDLPFLQHRRTMTVEGAPGVQLAGYLEQQRATAPADAVGGAVDFTLPGPLADPPPDSVFTGGYVEPVGGN</sequence>
<keyword evidence="1 4" id="KW-0378">Hydrolase</keyword>
<evidence type="ECO:0000259" key="3">
    <source>
        <dbReference type="SMART" id="SM00939"/>
    </source>
</evidence>
<keyword evidence="5" id="KW-1185">Reference proteome</keyword>
<dbReference type="GO" id="GO:0008239">
    <property type="term" value="F:dipeptidyl-peptidase activity"/>
    <property type="evidence" value="ECO:0007669"/>
    <property type="project" value="InterPro"/>
</dbReference>
<dbReference type="InterPro" id="IPR005674">
    <property type="entry name" value="CocE/Ser_esterase"/>
</dbReference>
<comment type="caution">
    <text evidence="4">The sequence shown here is derived from an EMBL/GenBank/DDBJ whole genome shotgun (WGS) entry which is preliminary data.</text>
</comment>
<proteinExistence type="predicted"/>
<dbReference type="SMART" id="SM00939">
    <property type="entry name" value="PepX_C"/>
    <property type="match status" value="1"/>
</dbReference>
<dbReference type="OrthoDB" id="5240615at2"/>
<gene>
    <name evidence="4" type="ORF">E1161_10245</name>
</gene>
<dbReference type="Pfam" id="PF02129">
    <property type="entry name" value="Peptidase_S15"/>
    <property type="match status" value="1"/>
</dbReference>
<dbReference type="Gene3D" id="2.60.120.260">
    <property type="entry name" value="Galactose-binding domain-like"/>
    <property type="match status" value="1"/>
</dbReference>
<dbReference type="InterPro" id="IPR000383">
    <property type="entry name" value="Xaa-Pro-like_dom"/>
</dbReference>
<feature type="domain" description="Xaa-Pro dipeptidyl-peptidase C-terminal" evidence="3">
    <location>
        <begin position="380"/>
        <end position="573"/>
    </location>
</feature>
<dbReference type="InterPro" id="IPR029058">
    <property type="entry name" value="AB_hydrolase_fold"/>
</dbReference>
<dbReference type="NCBIfam" id="TIGR00976">
    <property type="entry name" value="CocE_NonD"/>
    <property type="match status" value="1"/>
</dbReference>
<dbReference type="Gene3D" id="3.40.50.1820">
    <property type="entry name" value="alpha/beta hydrolase"/>
    <property type="match status" value="1"/>
</dbReference>
<protein>
    <submittedName>
        <fullName evidence="4">CocE/NonD family hydrolase</fullName>
    </submittedName>
</protein>
<dbReference type="InterPro" id="IPR013736">
    <property type="entry name" value="Xaa-Pro_dipept_C"/>
</dbReference>
<dbReference type="InterPro" id="IPR008979">
    <property type="entry name" value="Galactose-bd-like_sf"/>
</dbReference>
<dbReference type="EMBL" id="SMKV01000010">
    <property type="protein sequence ID" value="TDC93392.1"/>
    <property type="molecule type" value="Genomic_DNA"/>
</dbReference>
<evidence type="ECO:0000256" key="1">
    <source>
        <dbReference type="ARBA" id="ARBA00022801"/>
    </source>
</evidence>
<feature type="region of interest" description="Disordered" evidence="2">
    <location>
        <begin position="438"/>
        <end position="459"/>
    </location>
</feature>
<dbReference type="Proteomes" id="UP000294744">
    <property type="component" value="Unassembled WGS sequence"/>
</dbReference>
<reference evidence="4 5" key="1">
    <citation type="submission" date="2019-03" db="EMBL/GenBank/DDBJ databases">
        <title>Draft genome sequences of novel Actinobacteria.</title>
        <authorList>
            <person name="Sahin N."/>
            <person name="Ay H."/>
            <person name="Saygin H."/>
        </authorList>
    </citation>
    <scope>NUCLEOTIDE SEQUENCE [LARGE SCALE GENOMIC DNA]</scope>
    <source>
        <strain evidence="4 5">16K404</strain>
    </source>
</reference>
<dbReference type="SUPFAM" id="SSF53474">
    <property type="entry name" value="alpha/beta-Hydrolases"/>
    <property type="match status" value="1"/>
</dbReference>
<feature type="compositionally biased region" description="Polar residues" evidence="2">
    <location>
        <begin position="438"/>
        <end position="449"/>
    </location>
</feature>
<evidence type="ECO:0000256" key="2">
    <source>
        <dbReference type="SAM" id="MobiDB-lite"/>
    </source>
</evidence>
<evidence type="ECO:0000313" key="4">
    <source>
        <dbReference type="EMBL" id="TDC93392.1"/>
    </source>
</evidence>
<evidence type="ECO:0000313" key="5">
    <source>
        <dbReference type="Proteomes" id="UP000294744"/>
    </source>
</evidence>
<organism evidence="4 5">
    <name type="scientific">Saccharopolyspora aridisoli</name>
    <dbReference type="NCBI Taxonomy" id="2530385"/>
    <lineage>
        <taxon>Bacteria</taxon>
        <taxon>Bacillati</taxon>
        <taxon>Actinomycetota</taxon>
        <taxon>Actinomycetes</taxon>
        <taxon>Pseudonocardiales</taxon>
        <taxon>Pseudonocardiaceae</taxon>
        <taxon>Saccharopolyspora</taxon>
    </lineage>
</organism>
<accession>A0A4R4UV12</accession>
<name>A0A4R4UV12_9PSEU</name>
<dbReference type="AlphaFoldDB" id="A0A4R4UV12"/>
<dbReference type="SUPFAM" id="SSF49785">
    <property type="entry name" value="Galactose-binding domain-like"/>
    <property type="match status" value="1"/>
</dbReference>
<dbReference type="Pfam" id="PF08530">
    <property type="entry name" value="PepX_C"/>
    <property type="match status" value="1"/>
</dbReference>